<dbReference type="GeneID" id="19240395"/>
<sequence>MPHSLYLKTVYPPIRNVDEYRQDLARYRAKWEDGEVDMERDEMLLDIGESLVEHFDFLETKLNIKVPTHLLMELCNKREYDQLAKQNDTLERENETLKKENKASKEESQAQKLEIAALKERAGEEGRRKGNRGAAWL</sequence>
<dbReference type="AlphaFoldDB" id="U1GDV3"/>
<keyword evidence="3" id="KW-1185">Reference proteome</keyword>
<organism evidence="2 3">
    <name type="scientific">Endocarpon pusillum (strain Z07020 / HMAS-L-300199)</name>
    <name type="common">Lichen-forming fungus</name>
    <dbReference type="NCBI Taxonomy" id="1263415"/>
    <lineage>
        <taxon>Eukaryota</taxon>
        <taxon>Fungi</taxon>
        <taxon>Dikarya</taxon>
        <taxon>Ascomycota</taxon>
        <taxon>Pezizomycotina</taxon>
        <taxon>Eurotiomycetes</taxon>
        <taxon>Chaetothyriomycetidae</taxon>
        <taxon>Verrucariales</taxon>
        <taxon>Verrucariaceae</taxon>
        <taxon>Endocarpon</taxon>
    </lineage>
</organism>
<gene>
    <name evidence="2" type="ORF">EPUS_05445</name>
</gene>
<dbReference type="HOGENOM" id="CLU_1865105_0_0_1"/>
<protein>
    <submittedName>
        <fullName evidence="2">Uncharacterized protein</fullName>
    </submittedName>
</protein>
<dbReference type="OrthoDB" id="5423456at2759"/>
<reference evidence="3" key="1">
    <citation type="journal article" date="2014" name="BMC Genomics">
        <title>Genome characteristics reveal the impact of lichenization on lichen-forming fungus Endocarpon pusillum Hedwig (Verrucariales, Ascomycota).</title>
        <authorList>
            <person name="Wang Y.-Y."/>
            <person name="Liu B."/>
            <person name="Zhang X.-Y."/>
            <person name="Zhou Q.-M."/>
            <person name="Zhang T."/>
            <person name="Li H."/>
            <person name="Yu Y.-F."/>
            <person name="Zhang X.-L."/>
            <person name="Hao X.-Y."/>
            <person name="Wang M."/>
            <person name="Wang L."/>
            <person name="Wei J.-C."/>
        </authorList>
    </citation>
    <scope>NUCLEOTIDE SEQUENCE [LARGE SCALE GENOMIC DNA]</scope>
    <source>
        <strain evidence="3">Z07020 / HMAS-L-300199</strain>
    </source>
</reference>
<name>U1GDV3_ENDPU</name>
<dbReference type="EMBL" id="KE721373">
    <property type="protein sequence ID" value="ERF69901.1"/>
    <property type="molecule type" value="Genomic_DNA"/>
</dbReference>
<dbReference type="eggNOG" id="ENOG502R9NG">
    <property type="taxonomic scope" value="Eukaryota"/>
</dbReference>
<feature type="region of interest" description="Disordered" evidence="1">
    <location>
        <begin position="91"/>
        <end position="110"/>
    </location>
</feature>
<evidence type="ECO:0000313" key="2">
    <source>
        <dbReference type="EMBL" id="ERF69901.1"/>
    </source>
</evidence>
<evidence type="ECO:0000313" key="3">
    <source>
        <dbReference type="Proteomes" id="UP000019373"/>
    </source>
</evidence>
<proteinExistence type="predicted"/>
<feature type="compositionally biased region" description="Basic and acidic residues" evidence="1">
    <location>
        <begin position="91"/>
        <end position="109"/>
    </location>
</feature>
<dbReference type="RefSeq" id="XP_007804401.1">
    <property type="nucleotide sequence ID" value="XM_007806210.1"/>
</dbReference>
<evidence type="ECO:0000256" key="1">
    <source>
        <dbReference type="SAM" id="MobiDB-lite"/>
    </source>
</evidence>
<accession>U1GDV3</accession>
<dbReference type="Proteomes" id="UP000019373">
    <property type="component" value="Unassembled WGS sequence"/>
</dbReference>